<evidence type="ECO:0000313" key="1">
    <source>
        <dbReference type="EMBL" id="EPT04704.1"/>
    </source>
</evidence>
<gene>
    <name evidence="1" type="ORF">FOMPIDRAFT_1045965</name>
</gene>
<dbReference type="EMBL" id="KE504126">
    <property type="protein sequence ID" value="EPT04704.1"/>
    <property type="molecule type" value="Genomic_DNA"/>
</dbReference>
<evidence type="ECO:0000313" key="2">
    <source>
        <dbReference type="Proteomes" id="UP000015241"/>
    </source>
</evidence>
<dbReference type="OrthoDB" id="10510383at2759"/>
<accession>S8ENX5</accession>
<keyword evidence="2" id="KW-1185">Reference proteome</keyword>
<sequence length="171" mass="18978">MQYTKYYGIMQSQRVLDTSSMDDLSYEEMIFDYVEEKHIKKYSLLNAEQIAIAQKRGTFQVAAAAAGNTTDGGFQTASTELHTTEEAGAEPDQLPLILAKVEECAEDREKHLKNKGTPIALAAFYIQEIRPLEDRPRRLFVEGTVDTARDAESSLCDGILDEVLGLQGLVG</sequence>
<dbReference type="AlphaFoldDB" id="S8ENX5"/>
<dbReference type="HOGENOM" id="CLU_1562906_0_0_1"/>
<dbReference type="InParanoid" id="S8ENX5"/>
<name>S8ENX5_FOMSC</name>
<organism evidence="1 2">
    <name type="scientific">Fomitopsis schrenkii</name>
    <name type="common">Brown rot fungus</name>
    <dbReference type="NCBI Taxonomy" id="2126942"/>
    <lineage>
        <taxon>Eukaryota</taxon>
        <taxon>Fungi</taxon>
        <taxon>Dikarya</taxon>
        <taxon>Basidiomycota</taxon>
        <taxon>Agaricomycotina</taxon>
        <taxon>Agaricomycetes</taxon>
        <taxon>Polyporales</taxon>
        <taxon>Fomitopsis</taxon>
    </lineage>
</organism>
<protein>
    <submittedName>
        <fullName evidence="1">Uncharacterized protein</fullName>
    </submittedName>
</protein>
<proteinExistence type="predicted"/>
<dbReference type="Proteomes" id="UP000015241">
    <property type="component" value="Unassembled WGS sequence"/>
</dbReference>
<reference evidence="1 2" key="1">
    <citation type="journal article" date="2012" name="Science">
        <title>The Paleozoic origin of enzymatic lignin decomposition reconstructed from 31 fungal genomes.</title>
        <authorList>
            <person name="Floudas D."/>
            <person name="Binder M."/>
            <person name="Riley R."/>
            <person name="Barry K."/>
            <person name="Blanchette R.A."/>
            <person name="Henrissat B."/>
            <person name="Martinez A.T."/>
            <person name="Otillar R."/>
            <person name="Spatafora J.W."/>
            <person name="Yadav J.S."/>
            <person name="Aerts A."/>
            <person name="Benoit I."/>
            <person name="Boyd A."/>
            <person name="Carlson A."/>
            <person name="Copeland A."/>
            <person name="Coutinho P.M."/>
            <person name="de Vries R.P."/>
            <person name="Ferreira P."/>
            <person name="Findley K."/>
            <person name="Foster B."/>
            <person name="Gaskell J."/>
            <person name="Glotzer D."/>
            <person name="Gorecki P."/>
            <person name="Heitman J."/>
            <person name="Hesse C."/>
            <person name="Hori C."/>
            <person name="Igarashi K."/>
            <person name="Jurgens J.A."/>
            <person name="Kallen N."/>
            <person name="Kersten P."/>
            <person name="Kohler A."/>
            <person name="Kuees U."/>
            <person name="Kumar T.K.A."/>
            <person name="Kuo A."/>
            <person name="LaButti K."/>
            <person name="Larrondo L.F."/>
            <person name="Lindquist E."/>
            <person name="Ling A."/>
            <person name="Lombard V."/>
            <person name="Lucas S."/>
            <person name="Lundell T."/>
            <person name="Martin R."/>
            <person name="McLaughlin D.J."/>
            <person name="Morgenstern I."/>
            <person name="Morin E."/>
            <person name="Murat C."/>
            <person name="Nagy L.G."/>
            <person name="Nolan M."/>
            <person name="Ohm R.A."/>
            <person name="Patyshakuliyeva A."/>
            <person name="Rokas A."/>
            <person name="Ruiz-Duenas F.J."/>
            <person name="Sabat G."/>
            <person name="Salamov A."/>
            <person name="Samejima M."/>
            <person name="Schmutz J."/>
            <person name="Slot J.C."/>
            <person name="St John F."/>
            <person name="Stenlid J."/>
            <person name="Sun H."/>
            <person name="Sun S."/>
            <person name="Syed K."/>
            <person name="Tsang A."/>
            <person name="Wiebenga A."/>
            <person name="Young D."/>
            <person name="Pisabarro A."/>
            <person name="Eastwood D.C."/>
            <person name="Martin F."/>
            <person name="Cullen D."/>
            <person name="Grigoriev I.V."/>
            <person name="Hibbett D.S."/>
        </authorList>
    </citation>
    <scope>NUCLEOTIDE SEQUENCE</scope>
    <source>
        <strain evidence="2">FP-58527</strain>
    </source>
</reference>